<keyword evidence="1" id="KW-0560">Oxidoreductase</keyword>
<evidence type="ECO:0000256" key="2">
    <source>
        <dbReference type="ARBA" id="ARBA00023033"/>
    </source>
</evidence>
<accession>H8MDP3</accession>
<dbReference type="SUPFAM" id="SSF51905">
    <property type="entry name" value="FAD/NAD(P)-binding domain"/>
    <property type="match status" value="1"/>
</dbReference>
<evidence type="ECO:0000313" key="5">
    <source>
        <dbReference type="EMBL" id="AFD55521.1"/>
    </source>
</evidence>
<dbReference type="PRINTS" id="PR00420">
    <property type="entry name" value="RNGMNOXGNASE"/>
</dbReference>
<organism evidence="5 6">
    <name type="scientific">Riemerella anatipestifer (strain ATCC 11845 / DSM 15868 / JCM 9532 / NCTC 11014)</name>
    <dbReference type="NCBI Taxonomy" id="693978"/>
    <lineage>
        <taxon>Bacteria</taxon>
        <taxon>Pseudomonadati</taxon>
        <taxon>Bacteroidota</taxon>
        <taxon>Flavobacteriia</taxon>
        <taxon>Flavobacteriales</taxon>
        <taxon>Weeksellaceae</taxon>
        <taxon>Riemerella</taxon>
    </lineage>
</organism>
<dbReference type="PATRIC" id="fig|693978.17.peg.558"/>
<dbReference type="PANTHER" id="PTHR45934:SF9">
    <property type="entry name" value="FAD_NAD(P)-BINDING OXIDOREDUCTASE FAMILY PROTEIN"/>
    <property type="match status" value="1"/>
</dbReference>
<dbReference type="AlphaFoldDB" id="H8MDP3"/>
<gene>
    <name evidence="5" type="ORF">RA0C_0544</name>
</gene>
<dbReference type="EMBL" id="CP003388">
    <property type="protein sequence ID" value="AFD55521.1"/>
    <property type="molecule type" value="Genomic_DNA"/>
</dbReference>
<dbReference type="Proteomes" id="UP000010093">
    <property type="component" value="Chromosome"/>
</dbReference>
<protein>
    <submittedName>
        <fullName evidence="5">Monooxygenase faD-binding protein</fullName>
    </submittedName>
</protein>
<evidence type="ECO:0000256" key="3">
    <source>
        <dbReference type="ARBA" id="ARBA00024018"/>
    </source>
</evidence>
<proteinExistence type="inferred from homology"/>
<feature type="domain" description="FAD-binding" evidence="4">
    <location>
        <begin position="9"/>
        <end position="337"/>
    </location>
</feature>
<keyword evidence="2 5" id="KW-0503">Monooxygenase</keyword>
<evidence type="ECO:0000256" key="1">
    <source>
        <dbReference type="ARBA" id="ARBA00023002"/>
    </source>
</evidence>
<dbReference type="InterPro" id="IPR002938">
    <property type="entry name" value="FAD-bd"/>
</dbReference>
<dbReference type="InterPro" id="IPR036188">
    <property type="entry name" value="FAD/NAD-bd_sf"/>
</dbReference>
<dbReference type="KEGG" id="rai:RA0C_0544"/>
<dbReference type="InterPro" id="IPR044560">
    <property type="entry name" value="MOase"/>
</dbReference>
<dbReference type="Pfam" id="PF01494">
    <property type="entry name" value="FAD_binding_3"/>
    <property type="match status" value="1"/>
</dbReference>
<dbReference type="PANTHER" id="PTHR45934">
    <property type="entry name" value="FAD/NAD(P)-BINDING OXIDOREDUCTASE FAMILY PROTEIN"/>
    <property type="match status" value="1"/>
</dbReference>
<dbReference type="Gene3D" id="3.50.50.60">
    <property type="entry name" value="FAD/NAD(P)-binding domain"/>
    <property type="match status" value="1"/>
</dbReference>
<dbReference type="GO" id="GO:0004497">
    <property type="term" value="F:monooxygenase activity"/>
    <property type="evidence" value="ECO:0007669"/>
    <property type="project" value="UniProtKB-KW"/>
</dbReference>
<dbReference type="GO" id="GO:0071949">
    <property type="term" value="F:FAD binding"/>
    <property type="evidence" value="ECO:0007669"/>
    <property type="project" value="InterPro"/>
</dbReference>
<sequence length="379" mass="42988">MSKKMAETISIIGAGIGGLTTALMLKNKGFNIEVFESSKEIKPVGAGIIIANNAMQVFKKLGIQDKIEKAGNRISCMKITDTQLKSISVVDLTEYEKKYGVHNIAIHRGELQKILVNEVGYDNIRLSKRLIKVQKSEPFKLTFEDYSTMESKILIGADGINSVVRKDLFEESKLRNANQKCWRGICEMNLPQKYHNELNEAWGKGKRFGFVKISDRKVYWYALTNSKNIKPNEINLCELFSEFHSDILKIISATDRNQIVVSDIIDLKPIDKWQKRNVCLVGDAAHATTPNLGQGACQAIEDAYVLGKLLDKGISIENTFEKYENLRHKKAHKIVNTSWILGKIAHLDNPFLVCLRNNILRFTPKFVNKIQTDKIFKLN</sequence>
<comment type="similarity">
    <text evidence="3">Belongs to the 3-hydroxybenzoate 6-hydroxylase family.</text>
</comment>
<reference evidence="5 6" key="1">
    <citation type="journal article" date="2012" name="J. Bacteriol.">
        <title>Complete genome sequence of Riemerella anatipestifer reference strain.</title>
        <authorList>
            <person name="Wang X."/>
            <person name="Zhu D."/>
            <person name="Wang M."/>
            <person name="Cheng A."/>
            <person name="Jia R."/>
            <person name="Zhou Y."/>
            <person name="Chen Z."/>
            <person name="Luo Q."/>
            <person name="Liu F."/>
            <person name="Wang Y."/>
            <person name="Chen X.Y."/>
        </authorList>
    </citation>
    <scope>NUCLEOTIDE SEQUENCE [LARGE SCALE GENOMIC DNA]</scope>
    <source>
        <strain evidence="6">DSM 15868</strain>
    </source>
</reference>
<evidence type="ECO:0000313" key="6">
    <source>
        <dbReference type="Proteomes" id="UP000010093"/>
    </source>
</evidence>
<name>H8MDP3_RIEAD</name>
<evidence type="ECO:0000259" key="4">
    <source>
        <dbReference type="Pfam" id="PF01494"/>
    </source>
</evidence>
<dbReference type="HOGENOM" id="CLU_009665_19_5_10"/>